<feature type="compositionally biased region" description="Polar residues" evidence="1">
    <location>
        <begin position="54"/>
        <end position="69"/>
    </location>
</feature>
<proteinExistence type="predicted"/>
<feature type="compositionally biased region" description="Low complexity" evidence="1">
    <location>
        <begin position="18"/>
        <end position="52"/>
    </location>
</feature>
<feature type="domain" description="DUF4142" evidence="2">
    <location>
        <begin position="124"/>
        <end position="260"/>
    </location>
</feature>
<evidence type="ECO:0000259" key="2">
    <source>
        <dbReference type="Pfam" id="PF13628"/>
    </source>
</evidence>
<keyword evidence="4" id="KW-1185">Reference proteome</keyword>
<dbReference type="PANTHER" id="PTHR38593">
    <property type="entry name" value="BLR2558 PROTEIN"/>
    <property type="match status" value="1"/>
</dbReference>
<reference evidence="3 4" key="1">
    <citation type="submission" date="2019-03" db="EMBL/GenBank/DDBJ databases">
        <title>Draft genome of Massilia hortus sp. nov., a novel bacterial species of the Oxalobacteraceae family.</title>
        <authorList>
            <person name="Peta V."/>
            <person name="Raths R."/>
            <person name="Bucking H."/>
        </authorList>
    </citation>
    <scope>NUCLEOTIDE SEQUENCE [LARGE SCALE GENOMIC DNA]</scope>
    <source>
        <strain evidence="3 4">ONC3</strain>
    </source>
</reference>
<dbReference type="InterPro" id="IPR012347">
    <property type="entry name" value="Ferritin-like"/>
</dbReference>
<dbReference type="Gene3D" id="1.20.1260.10">
    <property type="match status" value="1"/>
</dbReference>
<feature type="compositionally biased region" description="Low complexity" evidence="1">
    <location>
        <begin position="73"/>
        <end position="119"/>
    </location>
</feature>
<dbReference type="EMBL" id="SPUM01000107">
    <property type="protein sequence ID" value="TFW30830.1"/>
    <property type="molecule type" value="Genomic_DNA"/>
</dbReference>
<dbReference type="AlphaFoldDB" id="A0A4Y9SVT4"/>
<evidence type="ECO:0000256" key="1">
    <source>
        <dbReference type="SAM" id="MobiDB-lite"/>
    </source>
</evidence>
<organism evidence="3 4">
    <name type="scientific">Massilia horti</name>
    <dbReference type="NCBI Taxonomy" id="2562153"/>
    <lineage>
        <taxon>Bacteria</taxon>
        <taxon>Pseudomonadati</taxon>
        <taxon>Pseudomonadota</taxon>
        <taxon>Betaproteobacteria</taxon>
        <taxon>Burkholderiales</taxon>
        <taxon>Oxalobacteraceae</taxon>
        <taxon>Telluria group</taxon>
        <taxon>Massilia</taxon>
    </lineage>
</organism>
<evidence type="ECO:0000313" key="3">
    <source>
        <dbReference type="EMBL" id="TFW30830.1"/>
    </source>
</evidence>
<accession>A0A4Y9SVT4</accession>
<gene>
    <name evidence="3" type="ORF">E4O92_15890</name>
</gene>
<dbReference type="Proteomes" id="UP000297258">
    <property type="component" value="Unassembled WGS sequence"/>
</dbReference>
<comment type="caution">
    <text evidence="3">The sequence shown here is derived from an EMBL/GenBank/DDBJ whole genome shotgun (WGS) entry which is preliminary data.</text>
</comment>
<dbReference type="InterPro" id="IPR025419">
    <property type="entry name" value="DUF4142"/>
</dbReference>
<dbReference type="PANTHER" id="PTHR38593:SF1">
    <property type="entry name" value="BLR2558 PROTEIN"/>
    <property type="match status" value="1"/>
</dbReference>
<feature type="region of interest" description="Disordered" evidence="1">
    <location>
        <begin position="1"/>
        <end position="122"/>
    </location>
</feature>
<sequence length="271" mass="27024">MSVFGAQAQTATSTAPDAASQSGNAGQQAGSSAPGSASQGGSMGQQGSSPAPDQSGQGASMGQPGSSPAQDPASQGASMGQQGSSGTSGSTGTTSSEQMSGSSQGASATAAGATSAGAAKLSKSDEKILKGMAQANIDEIEAGKLAQTKSQNDEVKKFAQQMIDDHTKALNEAQQVAQEKGVTLPTGPDAKHKKAVASLEKLSGEAFDKAYMKNAGLNDHRMVLAQLQRDEKNAKDADVKGLATKMTPVVEQHLKAAEQISASKGGATAGK</sequence>
<dbReference type="Pfam" id="PF13628">
    <property type="entry name" value="DUF4142"/>
    <property type="match status" value="1"/>
</dbReference>
<evidence type="ECO:0000313" key="4">
    <source>
        <dbReference type="Proteomes" id="UP000297258"/>
    </source>
</evidence>
<protein>
    <submittedName>
        <fullName evidence="3">DUF4142 domain-containing protein</fullName>
    </submittedName>
</protein>
<dbReference type="OrthoDB" id="118677at2"/>
<name>A0A4Y9SVT4_9BURK</name>